<keyword evidence="3" id="KW-1133">Transmembrane helix</keyword>
<dbReference type="InterPro" id="IPR002932">
    <property type="entry name" value="Glu_synthdom"/>
</dbReference>
<dbReference type="PANTHER" id="PTHR43819">
    <property type="entry name" value="ARCHAEAL-TYPE GLUTAMATE SYNTHASE [NADPH]"/>
    <property type="match status" value="1"/>
</dbReference>
<dbReference type="InterPro" id="IPR013785">
    <property type="entry name" value="Aldolase_TIM"/>
</dbReference>
<evidence type="ECO:0000259" key="4">
    <source>
        <dbReference type="Pfam" id="PF01645"/>
    </source>
</evidence>
<dbReference type="Gene3D" id="3.20.20.70">
    <property type="entry name" value="Aldolase class I"/>
    <property type="match status" value="1"/>
</dbReference>
<feature type="transmembrane region" description="Helical" evidence="3">
    <location>
        <begin position="14"/>
        <end position="36"/>
    </location>
</feature>
<dbReference type="STRING" id="392015.SAMN05421543_1314"/>
<dbReference type="Proteomes" id="UP000183508">
    <property type="component" value="Unassembled WGS sequence"/>
</dbReference>
<dbReference type="AlphaFoldDB" id="A0A1I7LAZ4"/>
<reference evidence="6" key="1">
    <citation type="submission" date="2016-10" db="EMBL/GenBank/DDBJ databases">
        <authorList>
            <person name="Varghese N."/>
        </authorList>
    </citation>
    <scope>NUCLEOTIDE SEQUENCE [LARGE SCALE GENOMIC DNA]</scope>
    <source>
        <strain evidence="6">DSM 17980</strain>
    </source>
</reference>
<comment type="similarity">
    <text evidence="1 2">Belongs to the glutamate synthase family.</text>
</comment>
<gene>
    <name evidence="5" type="ORF">SAMN05421543_1314</name>
</gene>
<keyword evidence="6" id="KW-1185">Reference proteome</keyword>
<dbReference type="SUPFAM" id="SSF51395">
    <property type="entry name" value="FMN-linked oxidoreductases"/>
    <property type="match status" value="1"/>
</dbReference>
<dbReference type="EMBL" id="FPBV01000031">
    <property type="protein sequence ID" value="SFV06674.1"/>
    <property type="molecule type" value="Genomic_DNA"/>
</dbReference>
<feature type="domain" description="Glutamate synthase" evidence="4">
    <location>
        <begin position="123"/>
        <end position="442"/>
    </location>
</feature>
<evidence type="ECO:0000256" key="2">
    <source>
        <dbReference type="PIRNR" id="PIRNR006429"/>
    </source>
</evidence>
<keyword evidence="3" id="KW-0472">Membrane</keyword>
<proteinExistence type="inferred from homology"/>
<protein>
    <submittedName>
        <fullName evidence="5">Glutamate synthase domain-containing protein 2</fullName>
    </submittedName>
</protein>
<dbReference type="GO" id="GO:0015930">
    <property type="term" value="F:glutamate synthase activity"/>
    <property type="evidence" value="ECO:0007669"/>
    <property type="project" value="InterPro"/>
</dbReference>
<dbReference type="InterPro" id="IPR024188">
    <property type="entry name" value="GltB"/>
</dbReference>
<dbReference type="PANTHER" id="PTHR43819:SF1">
    <property type="entry name" value="ARCHAEAL-TYPE GLUTAMATE SYNTHASE [NADPH]"/>
    <property type="match status" value="1"/>
</dbReference>
<evidence type="ECO:0000313" key="6">
    <source>
        <dbReference type="Proteomes" id="UP000183508"/>
    </source>
</evidence>
<dbReference type="RefSeq" id="WP_245784065.1">
    <property type="nucleotide sequence ID" value="NZ_FPBV01000031.1"/>
</dbReference>
<accession>A0A1I7LAZ4</accession>
<evidence type="ECO:0000256" key="1">
    <source>
        <dbReference type="ARBA" id="ARBA00009716"/>
    </source>
</evidence>
<feature type="transmembrane region" description="Helical" evidence="3">
    <location>
        <begin position="136"/>
        <end position="153"/>
    </location>
</feature>
<name>A0A1I7LAZ4_9BACL</name>
<evidence type="ECO:0000256" key="3">
    <source>
        <dbReference type="SAM" id="Phobius"/>
    </source>
</evidence>
<dbReference type="GO" id="GO:0006537">
    <property type="term" value="P:glutamate biosynthetic process"/>
    <property type="evidence" value="ECO:0007669"/>
    <property type="project" value="InterPro"/>
</dbReference>
<dbReference type="eggNOG" id="COG0069">
    <property type="taxonomic scope" value="Bacteria"/>
</dbReference>
<keyword evidence="3" id="KW-0812">Transmembrane</keyword>
<sequence length="470" mass="50989">MWHPLAHTTWFQTALIELGVLVLAGLAAYLTAPWWWRWVFERIFRRSVRVLFEDTYTSNLAEGLTAIRKFGIQWVIENELRAREGVPLSKPIGTTRQFPHFDGLLFIPAQLHRRPLNHQAAVDSQTIIGRRAQRPMVLAMPILVSAMGYGVALSKPFVRALMKGAAMADTASNTGQGAWLPEFRELAKHLVVQVHDAPWRPSGEALRTADMIEVRLGQGANAGCGTLILPQDLTPDVAQDFGLPDAVNTGAYIPAGVPEADHLRTLRMLVRDLRRVSGGAPIAVKLAAGHHLERDLAIAVRAGFDVIVVDGAQGGTHSAPAILVDDFGLPTLAALCRAQRFLVDHGCRDRVDLIISGGLRTPGDMLKALALGADAVYIGAAALFAATHTQIVHAIPFEPPTSLAWTKGSLRERFDEDRGAKSLAQFLTSCADEMKLGARALGKTALRDVDATDLVAWQADVARITGLPLV</sequence>
<evidence type="ECO:0000313" key="5">
    <source>
        <dbReference type="EMBL" id="SFV06674.1"/>
    </source>
</evidence>
<dbReference type="CDD" id="cd02808">
    <property type="entry name" value="GltS_FMN"/>
    <property type="match status" value="1"/>
</dbReference>
<organism evidence="5 6">
    <name type="scientific">Alicyclobacillus macrosporangiidus</name>
    <dbReference type="NCBI Taxonomy" id="392015"/>
    <lineage>
        <taxon>Bacteria</taxon>
        <taxon>Bacillati</taxon>
        <taxon>Bacillota</taxon>
        <taxon>Bacilli</taxon>
        <taxon>Bacillales</taxon>
        <taxon>Alicyclobacillaceae</taxon>
        <taxon>Alicyclobacillus</taxon>
    </lineage>
</organism>
<dbReference type="Pfam" id="PF01645">
    <property type="entry name" value="Glu_synthase"/>
    <property type="match status" value="1"/>
</dbReference>
<dbReference type="PIRSF" id="PIRSF006429">
    <property type="entry name" value="GOGAT_lg_2"/>
    <property type="match status" value="1"/>
</dbReference>